<dbReference type="Gene3D" id="3.40.50.10880">
    <property type="entry name" value="Uncharacterised protein PF01937, DUF89, domain 3"/>
    <property type="match status" value="1"/>
</dbReference>
<dbReference type="InterPro" id="IPR002791">
    <property type="entry name" value="ARMT1-like_metal-bd"/>
</dbReference>
<dbReference type="EMBL" id="HBEM01030809">
    <property type="protein sequence ID" value="CAD8462027.1"/>
    <property type="molecule type" value="Transcribed_RNA"/>
</dbReference>
<comment type="catalytic activity">
    <reaction evidence="1 7">
        <text>beta-D-fructose 1-phosphate + H2O = D-fructose + phosphate</text>
        <dbReference type="Rhea" id="RHEA:35603"/>
        <dbReference type="ChEBI" id="CHEBI:15377"/>
        <dbReference type="ChEBI" id="CHEBI:37721"/>
        <dbReference type="ChEBI" id="CHEBI:43474"/>
        <dbReference type="ChEBI" id="CHEBI:138881"/>
    </reaction>
</comment>
<dbReference type="GO" id="GO:0016791">
    <property type="term" value="F:phosphatase activity"/>
    <property type="evidence" value="ECO:0007669"/>
    <property type="project" value="TreeGrafter"/>
</dbReference>
<protein>
    <recommendedName>
        <fullName evidence="7">Sugar phosphate phosphatase</fullName>
        <ecNumber evidence="7">3.1.3.-</ecNumber>
    </recommendedName>
</protein>
<evidence type="ECO:0000256" key="4">
    <source>
        <dbReference type="ARBA" id="ARBA00022801"/>
    </source>
</evidence>
<dbReference type="Pfam" id="PF01937">
    <property type="entry name" value="ARMT1-like_dom"/>
    <property type="match status" value="1"/>
</dbReference>
<evidence type="ECO:0000256" key="5">
    <source>
        <dbReference type="ARBA" id="ARBA00023211"/>
    </source>
</evidence>
<comment type="function">
    <text evidence="7">Metal-dependent phosphatase that shows phosphatase activity against several substrates, including fructose-1-phosphate and fructose-6-phosphate. Its preference for fructose-1-phosphate, a strong glycating agent that causes DNA damage rather than a canonical yeast metabolite, suggests a damage-control function in hexose phosphate metabolism.</text>
</comment>
<name>A0A6T6YAQ3_9EUKA</name>
<sequence length="403" mass="46147">MSKAIPQLDSKHPFVYKTLKTRLPGILERTIEYNKETLTKDQIESIQHFLKEIVNDAPIRLISDQKEDAKEWNKVLQVCVDKKQTWTTAPWFVWETYVYRRLLQASQYWDTKLDLFKIEKSKSLIGTEQALKQRAKISTQYAGKWDYDTFRVILFQDLWGNQADGSLFTVDTIAGLGSTKGHGENTDRVLVNDTKSVWNHLNQPAKQGHRVIFFNDNSGLEIVSDLVLASYLLHSKKVSTVEFYLKPYPYFVSDANPEDVKDTIEFLISSHDKSMKELGADLKSLVKANLLKLKKEHFLASPLAMSEMPKALKEDIKSAHLLVVKGDLMYRKMLGDRMHPPQTPFKDIVSYFPCPIVSLRTCKSPVIVGMTKKVFDELSAEKKDWTCLGLHGTIHFVNSSSAR</sequence>
<keyword evidence="3 7" id="KW-0479">Metal-binding</keyword>
<feature type="domain" description="Damage-control phosphatase ARMT1-like metal-binding" evidence="8">
    <location>
        <begin position="18"/>
        <end position="374"/>
    </location>
</feature>
<evidence type="ECO:0000256" key="7">
    <source>
        <dbReference type="RuleBase" id="RU367030"/>
    </source>
</evidence>
<keyword evidence="4 7" id="KW-0378">Hydrolase</keyword>
<evidence type="ECO:0000313" key="9">
    <source>
        <dbReference type="EMBL" id="CAD8462027.1"/>
    </source>
</evidence>
<dbReference type="PANTHER" id="PTHR12260">
    <property type="entry name" value="DAMAGE-CONTROL PHOSPHATASE ARMT1"/>
    <property type="match status" value="1"/>
</dbReference>
<evidence type="ECO:0000256" key="6">
    <source>
        <dbReference type="ARBA" id="ARBA00048809"/>
    </source>
</evidence>
<comment type="similarity">
    <text evidence="2 7">Belongs to the damage-control phosphatase family. Sugar phosphate phosphatase III subfamily.</text>
</comment>
<evidence type="ECO:0000256" key="2">
    <source>
        <dbReference type="ARBA" id="ARBA00009519"/>
    </source>
</evidence>
<dbReference type="InterPro" id="IPR039763">
    <property type="entry name" value="ARMT1"/>
</dbReference>
<dbReference type="InterPro" id="IPR036075">
    <property type="entry name" value="ARMT-1-like_metal-bd_sf"/>
</dbReference>
<dbReference type="SUPFAM" id="SSF111321">
    <property type="entry name" value="AF1104-like"/>
    <property type="match status" value="1"/>
</dbReference>
<organism evidence="9">
    <name type="scientific">Amorphochlora amoebiformis</name>
    <dbReference type="NCBI Taxonomy" id="1561963"/>
    <lineage>
        <taxon>Eukaryota</taxon>
        <taxon>Sar</taxon>
        <taxon>Rhizaria</taxon>
        <taxon>Cercozoa</taxon>
        <taxon>Chlorarachniophyceae</taxon>
        <taxon>Amorphochlora</taxon>
    </lineage>
</organism>
<keyword evidence="5 7" id="KW-0464">Manganese</keyword>
<evidence type="ECO:0000256" key="1">
    <source>
        <dbReference type="ARBA" id="ARBA00001326"/>
    </source>
</evidence>
<evidence type="ECO:0000256" key="3">
    <source>
        <dbReference type="ARBA" id="ARBA00022723"/>
    </source>
</evidence>
<gene>
    <name evidence="9" type="ORF">LAMO00422_LOCUS20987</name>
    <name evidence="10" type="ORF">LAMO00422_LOCUS20988</name>
</gene>
<reference evidence="9" key="1">
    <citation type="submission" date="2021-01" db="EMBL/GenBank/DDBJ databases">
        <authorList>
            <person name="Corre E."/>
            <person name="Pelletier E."/>
            <person name="Niang G."/>
            <person name="Scheremetjew M."/>
            <person name="Finn R."/>
            <person name="Kale V."/>
            <person name="Holt S."/>
            <person name="Cochrane G."/>
            <person name="Meng A."/>
            <person name="Brown T."/>
            <person name="Cohen L."/>
        </authorList>
    </citation>
    <scope>NUCLEOTIDE SEQUENCE</scope>
    <source>
        <strain evidence="9">CCMP2058</strain>
    </source>
</reference>
<dbReference type="EC" id="3.1.3.-" evidence="7"/>
<evidence type="ECO:0000313" key="10">
    <source>
        <dbReference type="EMBL" id="CAD8462028.1"/>
    </source>
</evidence>
<dbReference type="GO" id="GO:0046872">
    <property type="term" value="F:metal ion binding"/>
    <property type="evidence" value="ECO:0007669"/>
    <property type="project" value="UniProtKB-UniRule"/>
</dbReference>
<dbReference type="GO" id="GO:0005634">
    <property type="term" value="C:nucleus"/>
    <property type="evidence" value="ECO:0007669"/>
    <property type="project" value="TreeGrafter"/>
</dbReference>
<dbReference type="GO" id="GO:0006974">
    <property type="term" value="P:DNA damage response"/>
    <property type="evidence" value="ECO:0007669"/>
    <property type="project" value="TreeGrafter"/>
</dbReference>
<comment type="catalytic activity">
    <reaction evidence="6 7">
        <text>beta-D-fructose 6-phosphate = dihydroxyacetone + D-glyceraldehyde 3-phosphate</text>
        <dbReference type="Rhea" id="RHEA:28002"/>
        <dbReference type="ChEBI" id="CHEBI:16016"/>
        <dbReference type="ChEBI" id="CHEBI:57634"/>
        <dbReference type="ChEBI" id="CHEBI:59776"/>
    </reaction>
</comment>
<accession>A0A6T6YAQ3</accession>
<dbReference type="Gene3D" id="1.20.930.60">
    <property type="match status" value="1"/>
</dbReference>
<evidence type="ECO:0000259" key="8">
    <source>
        <dbReference type="Pfam" id="PF01937"/>
    </source>
</evidence>
<comment type="cofactor">
    <cofactor evidence="7">
        <name>Mn(2+)</name>
        <dbReference type="ChEBI" id="CHEBI:29035"/>
    </cofactor>
    <cofactor evidence="7">
        <name>Ni(2+)</name>
        <dbReference type="ChEBI" id="CHEBI:49786"/>
    </cofactor>
</comment>
<proteinExistence type="inferred from homology"/>
<comment type="domain">
    <text evidence="7">Subfamily III proteins have a conserved RTxK motif about 40-50 residues from the C-terminus; the threonine may be replaced by serine or cysteine.</text>
</comment>
<dbReference type="PANTHER" id="PTHR12260:SF6">
    <property type="entry name" value="DAMAGE-CONTROL PHOSPHATASE ARMT1"/>
    <property type="match status" value="1"/>
</dbReference>
<dbReference type="EMBL" id="HBEM01030810">
    <property type="protein sequence ID" value="CAD8462028.1"/>
    <property type="molecule type" value="Transcribed_RNA"/>
</dbReference>
<dbReference type="AlphaFoldDB" id="A0A6T6YAQ3"/>